<dbReference type="InterPro" id="IPR012373">
    <property type="entry name" value="Ferrdict_sens_TM"/>
</dbReference>
<dbReference type="Gene3D" id="2.60.120.1440">
    <property type="match status" value="1"/>
</dbReference>
<keyword evidence="2" id="KW-1133">Transmembrane helix</keyword>
<evidence type="ECO:0000313" key="5">
    <source>
        <dbReference type="EMBL" id="PNG11103.1"/>
    </source>
</evidence>
<proteinExistence type="predicted"/>
<feature type="region of interest" description="Disordered" evidence="1">
    <location>
        <begin position="1"/>
        <end position="31"/>
    </location>
</feature>
<dbReference type="Pfam" id="PF04773">
    <property type="entry name" value="FecR"/>
    <property type="match status" value="1"/>
</dbReference>
<feature type="compositionally biased region" description="Polar residues" evidence="1">
    <location>
        <begin position="11"/>
        <end position="23"/>
    </location>
</feature>
<dbReference type="Pfam" id="PF16220">
    <property type="entry name" value="DUF4880"/>
    <property type="match status" value="1"/>
</dbReference>
<comment type="caution">
    <text evidence="5">The sequence shown here is derived from an EMBL/GenBank/DDBJ whole genome shotgun (WGS) entry which is preliminary data.</text>
</comment>
<protein>
    <recommendedName>
        <fullName evidence="7">FecR family protein</fullName>
    </recommendedName>
</protein>
<dbReference type="Gene3D" id="3.55.50.30">
    <property type="match status" value="1"/>
</dbReference>
<dbReference type="GO" id="GO:0016989">
    <property type="term" value="F:sigma factor antagonist activity"/>
    <property type="evidence" value="ECO:0007669"/>
    <property type="project" value="TreeGrafter"/>
</dbReference>
<dbReference type="InterPro" id="IPR006860">
    <property type="entry name" value="FecR"/>
</dbReference>
<feature type="domain" description="FecR N-terminal" evidence="4">
    <location>
        <begin position="39"/>
        <end position="79"/>
    </location>
</feature>
<dbReference type="Proteomes" id="UP000236023">
    <property type="component" value="Unassembled WGS sequence"/>
</dbReference>
<feature type="domain" description="FecR protein" evidence="3">
    <location>
        <begin position="131"/>
        <end position="219"/>
    </location>
</feature>
<evidence type="ECO:0000259" key="3">
    <source>
        <dbReference type="Pfam" id="PF04773"/>
    </source>
</evidence>
<evidence type="ECO:0000313" key="6">
    <source>
        <dbReference type="Proteomes" id="UP000236023"/>
    </source>
</evidence>
<dbReference type="InterPro" id="IPR032623">
    <property type="entry name" value="FecR_N"/>
</dbReference>
<feature type="transmembrane region" description="Helical" evidence="2">
    <location>
        <begin position="102"/>
        <end position="122"/>
    </location>
</feature>
<keyword evidence="2" id="KW-0812">Transmembrane</keyword>
<organism evidence="5 6">
    <name type="scientific">Stutzerimonas stutzeri</name>
    <name type="common">Pseudomonas stutzeri</name>
    <dbReference type="NCBI Taxonomy" id="316"/>
    <lineage>
        <taxon>Bacteria</taxon>
        <taxon>Pseudomonadati</taxon>
        <taxon>Pseudomonadota</taxon>
        <taxon>Gammaproteobacteria</taxon>
        <taxon>Pseudomonadales</taxon>
        <taxon>Pseudomonadaceae</taxon>
        <taxon>Stutzerimonas</taxon>
    </lineage>
</organism>
<dbReference type="PANTHER" id="PTHR30273:SF2">
    <property type="entry name" value="PROTEIN FECR"/>
    <property type="match status" value="1"/>
</dbReference>
<dbReference type="EMBL" id="POUT01000001">
    <property type="protein sequence ID" value="PNG11103.1"/>
    <property type="molecule type" value="Genomic_DNA"/>
</dbReference>
<keyword evidence="2" id="KW-0472">Membrane</keyword>
<dbReference type="PANTHER" id="PTHR30273">
    <property type="entry name" value="PERIPLASMIC SIGNAL SENSOR AND SIGMA FACTOR ACTIVATOR FECR-RELATED"/>
    <property type="match status" value="1"/>
</dbReference>
<gene>
    <name evidence="5" type="ORF">CXK94_00545</name>
</gene>
<evidence type="ECO:0000256" key="2">
    <source>
        <dbReference type="SAM" id="Phobius"/>
    </source>
</evidence>
<sequence length="332" mass="37542">MLMRRPPQTPPTAGNPQTSNAMSATMKDLPRPDPNWNSAMEWLLWIQESPDDEELRAACRAWQQASPAHARAWQRAERVWRLSGQLPRTSHRRWPGMRRRRFAVIGSALAACLALLMVLLPWHGHGELDNGKGAPRQLVLEDGSRVWLKGGSAIRPRFDDDHRHLDLLQGEVFFEVTPDASRPFTVQAGDSRVEVTGTAFSVALQGPTLSVAVEHGSVRVEDPRRNTRLKGGDRMRLDTRDGLRMRDRVMPARVAAWRRGELIAEDQPIGELLEQLRPHYAGWILLQDPALANERVTGRYDLQHPQAALQALVQPHGGRVESWSPYLLVIRR</sequence>
<evidence type="ECO:0000259" key="4">
    <source>
        <dbReference type="Pfam" id="PF16220"/>
    </source>
</evidence>
<dbReference type="PIRSF" id="PIRSF018266">
    <property type="entry name" value="FecR"/>
    <property type="match status" value="1"/>
</dbReference>
<evidence type="ECO:0000256" key="1">
    <source>
        <dbReference type="SAM" id="MobiDB-lite"/>
    </source>
</evidence>
<reference evidence="5 6" key="1">
    <citation type="submission" date="2018-01" db="EMBL/GenBank/DDBJ databases">
        <title>Denitrification phenotypes of diverse strains of Pseudomonas stutzeri.</title>
        <authorList>
            <person name="Milligan D.A."/>
            <person name="Bergaust L."/>
            <person name="Bakken L.R."/>
            <person name="Frostegard A."/>
        </authorList>
    </citation>
    <scope>NUCLEOTIDE SEQUENCE [LARGE SCALE GENOMIC DNA]</scope>
    <source>
        <strain evidence="5 6">24a75</strain>
    </source>
</reference>
<name>A0A2N8T8M6_STUST</name>
<dbReference type="AlphaFoldDB" id="A0A2N8T8M6"/>
<evidence type="ECO:0008006" key="7">
    <source>
        <dbReference type="Google" id="ProtNLM"/>
    </source>
</evidence>
<accession>A0A2N8T8M6</accession>